<dbReference type="AlphaFoldDB" id="A0A9Q0ARE1"/>
<evidence type="ECO:0000313" key="3">
    <source>
        <dbReference type="Proteomes" id="UP000829685"/>
    </source>
</evidence>
<organism evidence="2 3">
    <name type="scientific">Neoarthrinium moseri</name>
    <dbReference type="NCBI Taxonomy" id="1658444"/>
    <lineage>
        <taxon>Eukaryota</taxon>
        <taxon>Fungi</taxon>
        <taxon>Dikarya</taxon>
        <taxon>Ascomycota</taxon>
        <taxon>Pezizomycotina</taxon>
        <taxon>Sordariomycetes</taxon>
        <taxon>Xylariomycetidae</taxon>
        <taxon>Amphisphaeriales</taxon>
        <taxon>Apiosporaceae</taxon>
        <taxon>Neoarthrinium</taxon>
    </lineage>
</organism>
<gene>
    <name evidence="2" type="ORF">JX265_005635</name>
</gene>
<dbReference type="PANTHER" id="PTHR24148:SF73">
    <property type="entry name" value="HET DOMAIN PROTEIN (AFU_ORTHOLOGUE AFUA_8G01020)"/>
    <property type="match status" value="1"/>
</dbReference>
<name>A0A9Q0ARE1_9PEZI</name>
<dbReference type="InterPro" id="IPR052895">
    <property type="entry name" value="HetReg/Transcr_Mod"/>
</dbReference>
<proteinExistence type="predicted"/>
<dbReference type="PANTHER" id="PTHR24148">
    <property type="entry name" value="ANKYRIN REPEAT DOMAIN-CONTAINING PROTEIN 39 HOMOLOG-RELATED"/>
    <property type="match status" value="1"/>
</dbReference>
<comment type="caution">
    <text evidence="2">The sequence shown here is derived from an EMBL/GenBank/DDBJ whole genome shotgun (WGS) entry which is preliminary data.</text>
</comment>
<dbReference type="Pfam" id="PF06985">
    <property type="entry name" value="HET"/>
    <property type="match status" value="1"/>
</dbReference>
<accession>A0A9Q0ARE1</accession>
<keyword evidence="3" id="KW-1185">Reference proteome</keyword>
<dbReference type="InterPro" id="IPR010730">
    <property type="entry name" value="HET"/>
</dbReference>
<reference evidence="2" key="1">
    <citation type="submission" date="2021-03" db="EMBL/GenBank/DDBJ databases">
        <title>Revisited historic fungal species revealed as producer of novel bioactive compounds through whole genome sequencing and comparative genomics.</title>
        <authorList>
            <person name="Vignolle G.A."/>
            <person name="Hochenegger N."/>
            <person name="Mach R.L."/>
            <person name="Mach-Aigner A.R."/>
            <person name="Javad Rahimi M."/>
            <person name="Salim K.A."/>
            <person name="Chan C.M."/>
            <person name="Lim L.B.L."/>
            <person name="Cai F."/>
            <person name="Druzhinina I.S."/>
            <person name="U'Ren J.M."/>
            <person name="Derntl C."/>
        </authorList>
    </citation>
    <scope>NUCLEOTIDE SEQUENCE</scope>
    <source>
        <strain evidence="2">TUCIM 5799</strain>
    </source>
</reference>
<sequence>MEQFVGFAPQLPLQKANHIRVAILLPGAFDDPIKCTLEHVDLLPNSDYEAVSYCWGDATVTKPILVNDRIYPVTVNLFTALKYLRKEDIARRLWVDSICINQTDLDERNREIRKMRDIYSYANQLLIWLGDYTPMTKEDVSLVFDFVRAMFIYKQDDAKAKWVDYMGLEAMWHWQGKLERFLESRSWLWRAWILQEVAARPMPEIIEPDVTPRVICGVYELPWCYFSILHLFWQSDTDVKFRLRLHAPGNTLSRINGVARLHQYILQHDRPLADQIACYLGLTAGTFNATDGRDSIYALTGLFQSEQIPTQLLPDYRKPMSQILIDYATYLLKDPELIDITQYNSGTCVGLPSWVPDWRYKAAKSWRIVPGSRRHGGHCRVYEELRCLEVDFVTFTHVSKVPWQVPHYQHQGPVSVWLDKVLEVIAHSVDV</sequence>
<feature type="domain" description="Heterokaryon incompatibility" evidence="1">
    <location>
        <begin position="48"/>
        <end position="196"/>
    </location>
</feature>
<evidence type="ECO:0000313" key="2">
    <source>
        <dbReference type="EMBL" id="KAI1871649.1"/>
    </source>
</evidence>
<protein>
    <recommendedName>
        <fullName evidence="1">Heterokaryon incompatibility domain-containing protein</fullName>
    </recommendedName>
</protein>
<dbReference type="Proteomes" id="UP000829685">
    <property type="component" value="Unassembled WGS sequence"/>
</dbReference>
<evidence type="ECO:0000259" key="1">
    <source>
        <dbReference type="Pfam" id="PF06985"/>
    </source>
</evidence>
<dbReference type="EMBL" id="JAFIMR010000012">
    <property type="protein sequence ID" value="KAI1871649.1"/>
    <property type="molecule type" value="Genomic_DNA"/>
</dbReference>